<dbReference type="VEuPathDB" id="VectorBase:AARA008371"/>
<feature type="compositionally biased region" description="Low complexity" evidence="1">
    <location>
        <begin position="343"/>
        <end position="362"/>
    </location>
</feature>
<feature type="region of interest" description="Disordered" evidence="1">
    <location>
        <begin position="277"/>
        <end position="367"/>
    </location>
</feature>
<dbReference type="EnsemblMetazoa" id="AARA008371-RA">
    <property type="protein sequence ID" value="AARA008371-PA"/>
    <property type="gene ID" value="AARA008371"/>
</dbReference>
<organism evidence="2 3">
    <name type="scientific">Anopheles arabiensis</name>
    <name type="common">Mosquito</name>
    <dbReference type="NCBI Taxonomy" id="7173"/>
    <lineage>
        <taxon>Eukaryota</taxon>
        <taxon>Metazoa</taxon>
        <taxon>Ecdysozoa</taxon>
        <taxon>Arthropoda</taxon>
        <taxon>Hexapoda</taxon>
        <taxon>Insecta</taxon>
        <taxon>Pterygota</taxon>
        <taxon>Neoptera</taxon>
        <taxon>Endopterygota</taxon>
        <taxon>Diptera</taxon>
        <taxon>Nematocera</taxon>
        <taxon>Culicoidea</taxon>
        <taxon>Culicidae</taxon>
        <taxon>Anophelinae</taxon>
        <taxon>Anopheles</taxon>
    </lineage>
</organism>
<evidence type="ECO:0000313" key="2">
    <source>
        <dbReference type="EnsemblMetazoa" id="AARA008371-PA"/>
    </source>
</evidence>
<feature type="compositionally biased region" description="Low complexity" evidence="1">
    <location>
        <begin position="590"/>
        <end position="600"/>
    </location>
</feature>
<keyword evidence="3" id="KW-1185">Reference proteome</keyword>
<feature type="compositionally biased region" description="Low complexity" evidence="1">
    <location>
        <begin position="315"/>
        <end position="327"/>
    </location>
</feature>
<feature type="compositionally biased region" description="Gly residues" evidence="1">
    <location>
        <begin position="98"/>
        <end position="108"/>
    </location>
</feature>
<feature type="compositionally biased region" description="Low complexity" evidence="1">
    <location>
        <begin position="438"/>
        <end position="473"/>
    </location>
</feature>
<feature type="compositionally biased region" description="Low complexity" evidence="1">
    <location>
        <begin position="548"/>
        <end position="561"/>
    </location>
</feature>
<sequence length="710" mass="74558">TKSKENTLVVKQPSNARTRKVLSEIVNEISADRAVGRAASPTTQPGSVKIRAERLVYPGTMNAAPDFGTAIRQNGSPKHDFPLQNGPNHHPVEYQNYIGGGAGGGGGMQNQQPNHQQQQQQQQDLTIDGIPNNFPHRRSRASRTFKNPPQPHMCIKERTLDGKEVFINVLSWTRIANPDNPDAPIPLYGGMKVGKIPPGSPKAPPLVYAVMASPEVLKKAGRKCPDTPERMNLVDLMCEFVEAMNPSLHLSRKPEILKDRDLSGELKDVWSAVQACRDKGRSDNGPPENLVVYTEFGPDSAPSYEQTIQQHHHQQQQLQYQQQYDQLPNTPDQQGRFPLSAGQQQQQQQHHYPYHQQQQQQQSAITHNNHSNSSILTSIEPISTLSATDGANGTDGSPLNGSSCYAMLDEFLSKEAESLRLSASNGSNGTTLPNADGNANSTLTSSSNSSSTPTVPQTSPTNPSTSAAASATPAPVPAKEPTKSSSGHTFFPMFRSSKSSSSSSSSSSSTTTNSNSSSGANNNTANNAQLSAGSQAGEKPTVNGGSEPAAPASSTPTSDSAQGAPEPPTPKAAKTGSKKSGLNFFRRNKSSTAAAASDTASSKKDPSTTPTKQPPAPVVVASVLPAGLSSPTSAPATPAATGAASTGPTEAKLQDNMPDALPSHGLANHRTHQHGGAYHLDGGSNNASNGGGGGDGEMHETTSAATIAAK</sequence>
<feature type="region of interest" description="Disordered" evidence="1">
    <location>
        <begin position="422"/>
        <end position="710"/>
    </location>
</feature>
<feature type="compositionally biased region" description="Polar residues" evidence="1">
    <location>
        <begin position="422"/>
        <end position="433"/>
    </location>
</feature>
<feature type="compositionally biased region" description="Low complexity" evidence="1">
    <location>
        <begin position="496"/>
        <end position="528"/>
    </location>
</feature>
<feature type="region of interest" description="Disordered" evidence="1">
    <location>
        <begin position="96"/>
        <end position="153"/>
    </location>
</feature>
<dbReference type="EMBL" id="APCN01002285">
    <property type="status" value="NOT_ANNOTATED_CDS"/>
    <property type="molecule type" value="Genomic_DNA"/>
</dbReference>
<evidence type="ECO:0000256" key="1">
    <source>
        <dbReference type="SAM" id="MobiDB-lite"/>
    </source>
</evidence>
<feature type="compositionally biased region" description="Low complexity" evidence="1">
    <location>
        <begin position="618"/>
        <end position="649"/>
    </location>
</feature>
<evidence type="ECO:0008006" key="4">
    <source>
        <dbReference type="Google" id="ProtNLM"/>
    </source>
</evidence>
<protein>
    <recommendedName>
        <fullName evidence="4">PIH1 N-terminal domain-containing protein</fullName>
    </recommendedName>
</protein>
<evidence type="ECO:0000313" key="3">
    <source>
        <dbReference type="Proteomes" id="UP000075840"/>
    </source>
</evidence>
<dbReference type="AlphaFoldDB" id="A0A182I474"/>
<feature type="compositionally biased region" description="Low complexity" evidence="1">
    <location>
        <begin position="109"/>
        <end position="123"/>
    </location>
</feature>
<dbReference type="VEuPathDB" id="VectorBase:AARA21_015469"/>
<dbReference type="Proteomes" id="UP000075840">
    <property type="component" value="Unassembled WGS sequence"/>
</dbReference>
<proteinExistence type="predicted"/>
<feature type="compositionally biased region" description="Polar residues" evidence="1">
    <location>
        <begin position="701"/>
        <end position="710"/>
    </location>
</feature>
<reference evidence="2" key="1">
    <citation type="submission" date="2022-08" db="UniProtKB">
        <authorList>
            <consortium name="EnsemblMetazoa"/>
        </authorList>
    </citation>
    <scope>IDENTIFICATION</scope>
    <source>
        <strain evidence="2">Dongola</strain>
    </source>
</reference>
<accession>A0A182I474</accession>
<name>A0A182I474_ANOAR</name>